<dbReference type="Proteomes" id="UP001431783">
    <property type="component" value="Unassembled WGS sequence"/>
</dbReference>
<comment type="similarity">
    <text evidence="2">Belongs to the WRB/GET1 family.</text>
</comment>
<dbReference type="InterPro" id="IPR028945">
    <property type="entry name" value="Get1"/>
</dbReference>
<evidence type="ECO:0000313" key="13">
    <source>
        <dbReference type="Proteomes" id="UP001431783"/>
    </source>
</evidence>
<evidence type="ECO:0000256" key="4">
    <source>
        <dbReference type="ARBA" id="ARBA00022692"/>
    </source>
</evidence>
<organism evidence="12 13">
    <name type="scientific">Henosepilachna vigintioctopunctata</name>
    <dbReference type="NCBI Taxonomy" id="420089"/>
    <lineage>
        <taxon>Eukaryota</taxon>
        <taxon>Metazoa</taxon>
        <taxon>Ecdysozoa</taxon>
        <taxon>Arthropoda</taxon>
        <taxon>Hexapoda</taxon>
        <taxon>Insecta</taxon>
        <taxon>Pterygota</taxon>
        <taxon>Neoptera</taxon>
        <taxon>Endopterygota</taxon>
        <taxon>Coleoptera</taxon>
        <taxon>Polyphaga</taxon>
        <taxon>Cucujiformia</taxon>
        <taxon>Coccinelloidea</taxon>
        <taxon>Coccinellidae</taxon>
        <taxon>Epilachninae</taxon>
        <taxon>Epilachnini</taxon>
        <taxon>Henosepilachna</taxon>
    </lineage>
</organism>
<feature type="chain" id="PRO_5043396642" description="Guided entry of tail-anchored proteins factor 1" evidence="11">
    <location>
        <begin position="22"/>
        <end position="160"/>
    </location>
</feature>
<dbReference type="GO" id="GO:0071816">
    <property type="term" value="P:tail-anchored membrane protein insertion into ER membrane"/>
    <property type="evidence" value="ECO:0007669"/>
    <property type="project" value="InterPro"/>
</dbReference>
<keyword evidence="11" id="KW-0732">Signal</keyword>
<feature type="transmembrane region" description="Helical" evidence="10">
    <location>
        <begin position="86"/>
        <end position="111"/>
    </location>
</feature>
<name>A0AAW1V1X1_9CUCU</name>
<comment type="caution">
    <text evidence="12">The sequence shown here is derived from an EMBL/GenBank/DDBJ whole genome shotgun (WGS) entry which is preliminary data.</text>
</comment>
<dbReference type="GO" id="GO:0043495">
    <property type="term" value="F:protein-membrane adaptor activity"/>
    <property type="evidence" value="ECO:0007669"/>
    <property type="project" value="TreeGrafter"/>
</dbReference>
<keyword evidence="7 10" id="KW-0472">Membrane</keyword>
<feature type="signal peptide" evidence="11">
    <location>
        <begin position="1"/>
        <end position="21"/>
    </location>
</feature>
<evidence type="ECO:0000256" key="9">
    <source>
        <dbReference type="ARBA" id="ARBA00033006"/>
    </source>
</evidence>
<protein>
    <recommendedName>
        <fullName evidence="3">Guided entry of tail-anchored proteins factor 1</fullName>
    </recommendedName>
    <alternativeName>
        <fullName evidence="8">Tail-anchored protein insertion receptor WRB</fullName>
    </alternativeName>
    <alternativeName>
        <fullName evidence="9">Tryptophan-rich basic protein</fullName>
    </alternativeName>
</protein>
<evidence type="ECO:0000256" key="11">
    <source>
        <dbReference type="SAM" id="SignalP"/>
    </source>
</evidence>
<evidence type="ECO:0000256" key="1">
    <source>
        <dbReference type="ARBA" id="ARBA00004477"/>
    </source>
</evidence>
<evidence type="ECO:0000256" key="10">
    <source>
        <dbReference type="SAM" id="Phobius"/>
    </source>
</evidence>
<keyword evidence="13" id="KW-1185">Reference proteome</keyword>
<dbReference type="InterPro" id="IPR029012">
    <property type="entry name" value="Helix_hairpin_bin_sf"/>
</dbReference>
<evidence type="ECO:0000256" key="2">
    <source>
        <dbReference type="ARBA" id="ARBA00010799"/>
    </source>
</evidence>
<dbReference type="EMBL" id="JARQZJ010000121">
    <property type="protein sequence ID" value="KAK9888655.1"/>
    <property type="molecule type" value="Genomic_DNA"/>
</dbReference>
<proteinExistence type="inferred from homology"/>
<sequence>MLLLLSSTLLSFLSVHPKIVSEPVLKLIKRSSTGDNSELKEIRKLKSEQQKLNIVDNFAEYSRIQRKINILTQSIEEKNAKSANNLYITISLSRGLQIFLIVLLVILSLYFRRTPVFYLDDSIDITPFGHFISFPNAANSVSFHFWVMCCRAVAKLTKSI</sequence>
<evidence type="ECO:0000256" key="3">
    <source>
        <dbReference type="ARBA" id="ARBA00017951"/>
    </source>
</evidence>
<dbReference type="PANTHER" id="PTHR42650:SF1">
    <property type="entry name" value="GUIDED ENTRY OF TAIL-ANCHORED PROTEINS FACTOR 1"/>
    <property type="match status" value="1"/>
</dbReference>
<dbReference type="Pfam" id="PF04420">
    <property type="entry name" value="CHD5"/>
    <property type="match status" value="1"/>
</dbReference>
<evidence type="ECO:0000256" key="7">
    <source>
        <dbReference type="ARBA" id="ARBA00023136"/>
    </source>
</evidence>
<comment type="subcellular location">
    <subcellularLocation>
        <location evidence="1">Endoplasmic reticulum membrane</location>
        <topology evidence="1">Multi-pass membrane protein</topology>
    </subcellularLocation>
</comment>
<dbReference type="Gene3D" id="1.10.287.660">
    <property type="entry name" value="Helix hairpin bin"/>
    <property type="match status" value="1"/>
</dbReference>
<dbReference type="GO" id="GO:0005789">
    <property type="term" value="C:endoplasmic reticulum membrane"/>
    <property type="evidence" value="ECO:0007669"/>
    <property type="project" value="UniProtKB-SubCell"/>
</dbReference>
<keyword evidence="5" id="KW-0256">Endoplasmic reticulum</keyword>
<evidence type="ECO:0000256" key="8">
    <source>
        <dbReference type="ARBA" id="ARBA00032437"/>
    </source>
</evidence>
<evidence type="ECO:0000256" key="5">
    <source>
        <dbReference type="ARBA" id="ARBA00022824"/>
    </source>
</evidence>
<dbReference type="PANTHER" id="PTHR42650">
    <property type="entry name" value="TAIL-ANCHORED PROTEIN INSERTION RECEPTOR WRB"/>
    <property type="match status" value="1"/>
</dbReference>
<gene>
    <name evidence="12" type="ORF">WA026_000884</name>
</gene>
<reference evidence="12 13" key="1">
    <citation type="submission" date="2023-03" db="EMBL/GenBank/DDBJ databases">
        <title>Genome insight into feeding habits of ladybird beetles.</title>
        <authorList>
            <person name="Li H.-S."/>
            <person name="Huang Y.-H."/>
            <person name="Pang H."/>
        </authorList>
    </citation>
    <scope>NUCLEOTIDE SEQUENCE [LARGE SCALE GENOMIC DNA]</scope>
    <source>
        <strain evidence="12">SYSU_2023b</strain>
        <tissue evidence="12">Whole body</tissue>
    </source>
</reference>
<dbReference type="AlphaFoldDB" id="A0AAW1V1X1"/>
<dbReference type="GO" id="GO:0043529">
    <property type="term" value="C:GET complex"/>
    <property type="evidence" value="ECO:0007669"/>
    <property type="project" value="TreeGrafter"/>
</dbReference>
<keyword evidence="6 10" id="KW-1133">Transmembrane helix</keyword>
<evidence type="ECO:0000313" key="12">
    <source>
        <dbReference type="EMBL" id="KAK9888655.1"/>
    </source>
</evidence>
<accession>A0AAW1V1X1</accession>
<evidence type="ECO:0000256" key="6">
    <source>
        <dbReference type="ARBA" id="ARBA00022989"/>
    </source>
</evidence>
<keyword evidence="4 10" id="KW-0812">Transmembrane</keyword>